<evidence type="ECO:0000256" key="5">
    <source>
        <dbReference type="ARBA" id="ARBA00022840"/>
    </source>
</evidence>
<dbReference type="PANTHER" id="PTHR24346">
    <property type="entry name" value="MAP/MICROTUBULE AFFINITY-REGULATING KINASE"/>
    <property type="match status" value="1"/>
</dbReference>
<organism evidence="8 9">
    <name type="scientific">Apatococcus lobatus</name>
    <dbReference type="NCBI Taxonomy" id="904363"/>
    <lineage>
        <taxon>Eukaryota</taxon>
        <taxon>Viridiplantae</taxon>
        <taxon>Chlorophyta</taxon>
        <taxon>core chlorophytes</taxon>
        <taxon>Trebouxiophyceae</taxon>
        <taxon>Chlorellales</taxon>
        <taxon>Chlorellaceae</taxon>
        <taxon>Apatococcus</taxon>
    </lineage>
</organism>
<evidence type="ECO:0000313" key="8">
    <source>
        <dbReference type="EMBL" id="KAK9820677.1"/>
    </source>
</evidence>
<dbReference type="Pfam" id="PF00069">
    <property type="entry name" value="Pkinase"/>
    <property type="match status" value="1"/>
</dbReference>
<name>A0AAW1QGT2_9CHLO</name>
<feature type="domain" description="Protein kinase" evidence="7">
    <location>
        <begin position="117"/>
        <end position="387"/>
    </location>
</feature>
<dbReference type="EMBL" id="JALJOS010000045">
    <property type="protein sequence ID" value="KAK9820677.1"/>
    <property type="molecule type" value="Genomic_DNA"/>
</dbReference>
<feature type="compositionally biased region" description="Basic and acidic residues" evidence="6">
    <location>
        <begin position="7"/>
        <end position="28"/>
    </location>
</feature>
<dbReference type="PANTHER" id="PTHR24346:SF82">
    <property type="entry name" value="KP78A-RELATED"/>
    <property type="match status" value="1"/>
</dbReference>
<keyword evidence="2" id="KW-0808">Transferase</keyword>
<protein>
    <recommendedName>
        <fullName evidence="7">Protein kinase domain-containing protein</fullName>
    </recommendedName>
</protein>
<dbReference type="GO" id="GO:0035556">
    <property type="term" value="P:intracellular signal transduction"/>
    <property type="evidence" value="ECO:0007669"/>
    <property type="project" value="TreeGrafter"/>
</dbReference>
<dbReference type="Proteomes" id="UP001438707">
    <property type="component" value="Unassembled WGS sequence"/>
</dbReference>
<keyword evidence="1" id="KW-0723">Serine/threonine-protein kinase</keyword>
<dbReference type="SUPFAM" id="SSF56112">
    <property type="entry name" value="Protein kinase-like (PK-like)"/>
    <property type="match status" value="1"/>
</dbReference>
<evidence type="ECO:0000256" key="2">
    <source>
        <dbReference type="ARBA" id="ARBA00022679"/>
    </source>
</evidence>
<dbReference type="SMART" id="SM00220">
    <property type="entry name" value="S_TKc"/>
    <property type="match status" value="1"/>
</dbReference>
<sequence length="446" mass="48736">MGACLSSEEKGTQADDLRNSRQEPRRDVSPNPSCSSISTVGKASKSLGSSGTCTSHASSRATQTSSDSTQSSTSGDFWPIRVITAAAEASKPGQVPDSLSPLSKAPTKEPLLHHPKYKPIRALNEGTSGFVQLAEDLQTGEQFAIKFLDRGRASIRNFEREVLNLRLCSLHPHIVKLHEVFLTPDYLAIVLEYAAGGDLATYIGEHCTAQGGLPELEARWLFQQLVVATDFCHRLGIVNRDIKLENVLISGDLKAGSDGKPQLKLADFGYSKDELCDSVCKTACGTPEYVAPEVLLAEAYDGKTADVWSLGVLLYILLTGGFPFREHSDSNINPMEALQVMFRRICSGKVKFPPTVSQEARDLLLQMLAPCAADRLTVKQLTEQSWFRTDLAPGMLELNDQLLHIPSNLQQGFCQQSEAEILAITAKAQRRVPTSKRNSSYGHPCF</sequence>
<feature type="region of interest" description="Disordered" evidence="6">
    <location>
        <begin position="1"/>
        <end position="74"/>
    </location>
</feature>
<dbReference type="GO" id="GO:0005524">
    <property type="term" value="F:ATP binding"/>
    <property type="evidence" value="ECO:0007669"/>
    <property type="project" value="UniProtKB-KW"/>
</dbReference>
<dbReference type="InterPro" id="IPR000719">
    <property type="entry name" value="Prot_kinase_dom"/>
</dbReference>
<dbReference type="AlphaFoldDB" id="A0AAW1QGT2"/>
<dbReference type="FunFam" id="1.10.510.10:FF:000571">
    <property type="entry name" value="Maternal embryonic leucine zipper kinase"/>
    <property type="match status" value="1"/>
</dbReference>
<gene>
    <name evidence="8" type="ORF">WJX74_005032</name>
</gene>
<comment type="caution">
    <text evidence="8">The sequence shown here is derived from an EMBL/GenBank/DDBJ whole genome shotgun (WGS) entry which is preliminary data.</text>
</comment>
<feature type="region of interest" description="Disordered" evidence="6">
    <location>
        <begin position="89"/>
        <end position="111"/>
    </location>
</feature>
<evidence type="ECO:0000256" key="6">
    <source>
        <dbReference type="SAM" id="MobiDB-lite"/>
    </source>
</evidence>
<evidence type="ECO:0000256" key="1">
    <source>
        <dbReference type="ARBA" id="ARBA00022527"/>
    </source>
</evidence>
<keyword evidence="5" id="KW-0067">ATP-binding</keyword>
<evidence type="ECO:0000256" key="3">
    <source>
        <dbReference type="ARBA" id="ARBA00022741"/>
    </source>
</evidence>
<dbReference type="PROSITE" id="PS50011">
    <property type="entry name" value="PROTEIN_KINASE_DOM"/>
    <property type="match status" value="1"/>
</dbReference>
<proteinExistence type="predicted"/>
<accession>A0AAW1QGT2</accession>
<evidence type="ECO:0000259" key="7">
    <source>
        <dbReference type="PROSITE" id="PS50011"/>
    </source>
</evidence>
<dbReference type="GO" id="GO:0005737">
    <property type="term" value="C:cytoplasm"/>
    <property type="evidence" value="ECO:0007669"/>
    <property type="project" value="TreeGrafter"/>
</dbReference>
<evidence type="ECO:0000256" key="4">
    <source>
        <dbReference type="ARBA" id="ARBA00022777"/>
    </source>
</evidence>
<keyword evidence="4" id="KW-0418">Kinase</keyword>
<dbReference type="CDD" id="cd14003">
    <property type="entry name" value="STKc_AMPK-like"/>
    <property type="match status" value="1"/>
</dbReference>
<evidence type="ECO:0000313" key="9">
    <source>
        <dbReference type="Proteomes" id="UP001438707"/>
    </source>
</evidence>
<dbReference type="GO" id="GO:0004674">
    <property type="term" value="F:protein serine/threonine kinase activity"/>
    <property type="evidence" value="ECO:0007669"/>
    <property type="project" value="UniProtKB-KW"/>
</dbReference>
<reference evidence="8 9" key="1">
    <citation type="journal article" date="2024" name="Nat. Commun.">
        <title>Phylogenomics reveals the evolutionary origins of lichenization in chlorophyte algae.</title>
        <authorList>
            <person name="Puginier C."/>
            <person name="Libourel C."/>
            <person name="Otte J."/>
            <person name="Skaloud P."/>
            <person name="Haon M."/>
            <person name="Grisel S."/>
            <person name="Petersen M."/>
            <person name="Berrin J.G."/>
            <person name="Delaux P.M."/>
            <person name="Dal Grande F."/>
            <person name="Keller J."/>
        </authorList>
    </citation>
    <scope>NUCLEOTIDE SEQUENCE [LARGE SCALE GENOMIC DNA]</scope>
    <source>
        <strain evidence="8 9">SAG 2145</strain>
    </source>
</reference>
<dbReference type="Gene3D" id="1.10.510.10">
    <property type="entry name" value="Transferase(Phosphotransferase) domain 1"/>
    <property type="match status" value="1"/>
</dbReference>
<feature type="compositionally biased region" description="Polar residues" evidence="6">
    <location>
        <begin position="30"/>
        <end position="56"/>
    </location>
</feature>
<feature type="compositionally biased region" description="Low complexity" evidence="6">
    <location>
        <begin position="57"/>
        <end position="74"/>
    </location>
</feature>
<dbReference type="InterPro" id="IPR011009">
    <property type="entry name" value="Kinase-like_dom_sf"/>
</dbReference>
<keyword evidence="9" id="KW-1185">Reference proteome</keyword>
<keyword evidence="3" id="KW-0547">Nucleotide-binding</keyword>